<evidence type="ECO:0000256" key="4">
    <source>
        <dbReference type="RuleBase" id="RU003845"/>
    </source>
</evidence>
<dbReference type="Proteomes" id="UP000595437">
    <property type="component" value="Chromosome 1"/>
</dbReference>
<dbReference type="GO" id="GO:0005829">
    <property type="term" value="C:cytosol"/>
    <property type="evidence" value="ECO:0007669"/>
    <property type="project" value="TreeGrafter"/>
</dbReference>
<dbReference type="InterPro" id="IPR037239">
    <property type="entry name" value="OSBP_sf"/>
</dbReference>
<accession>A0A7T8KHF4</accession>
<reference evidence="7" key="1">
    <citation type="submission" date="2021-01" db="EMBL/GenBank/DDBJ databases">
        <title>Caligus Genome Assembly.</title>
        <authorList>
            <person name="Gallardo-Escarate C."/>
        </authorList>
    </citation>
    <scope>NUCLEOTIDE SEQUENCE [LARGE SCALE GENOMIC DNA]</scope>
</reference>
<evidence type="ECO:0000256" key="2">
    <source>
        <dbReference type="ARBA" id="ARBA00023121"/>
    </source>
</evidence>
<dbReference type="SUPFAM" id="SSF144000">
    <property type="entry name" value="Oxysterol-binding protein-like"/>
    <property type="match status" value="1"/>
</dbReference>
<keyword evidence="7" id="KW-1185">Reference proteome</keyword>
<dbReference type="InterPro" id="IPR018494">
    <property type="entry name" value="Oxysterol-bd_CS"/>
</dbReference>
<keyword evidence="2" id="KW-0446">Lipid-binding</keyword>
<evidence type="ECO:0000256" key="3">
    <source>
        <dbReference type="RuleBase" id="RU003844"/>
    </source>
</evidence>
<dbReference type="AlphaFoldDB" id="A0A7T8KHF4"/>
<evidence type="ECO:0000256" key="1">
    <source>
        <dbReference type="ARBA" id="ARBA00008842"/>
    </source>
</evidence>
<dbReference type="GO" id="GO:0015485">
    <property type="term" value="F:cholesterol binding"/>
    <property type="evidence" value="ECO:0007669"/>
    <property type="project" value="TreeGrafter"/>
</dbReference>
<dbReference type="GO" id="GO:0097038">
    <property type="term" value="C:perinuclear endoplasmic reticulum"/>
    <property type="evidence" value="ECO:0007669"/>
    <property type="project" value="TreeGrafter"/>
</dbReference>
<dbReference type="Pfam" id="PF01237">
    <property type="entry name" value="Oxysterol_BP"/>
    <property type="match status" value="1"/>
</dbReference>
<evidence type="ECO:0000256" key="5">
    <source>
        <dbReference type="SAM" id="MobiDB-lite"/>
    </source>
</evidence>
<dbReference type="FunFam" id="2.40.160.120:FF:000001">
    <property type="entry name" value="Oxysterol-binding protein"/>
    <property type="match status" value="1"/>
</dbReference>
<sequence length="410" mass="45448">HERPGPSPQRGHKLPRDLTQSLTPPGTPAKQHAPRTLAEDPHGLRPLGTPSIHNSESGGGPSSTLPRNINLGGGMNHSLSYSSSCISEFFDAREYTSDNEPSEYSSDEDSLGSADESTTTTSDEEEEAATDKIRIFPDEKSKSSSRLLLPVAAEASTETNLTGRRVKLPVPKADTEGLNLWNLLCKNIGKDLSKISMPVTLNEPLSALQRLCEELEYSDLLDKAASAGTPLERMIWVAAFAVSSYGSSNARAGHKPFNPLLGETYECVREDRGFKYLAEQVSHHPPISACHAVSKQWTWSQDLRVKTKFWGKVRRIKLLMKQALAAFLMIIFPVHGLKLRDDRVERYTWNKITTCIHNLFGSERWVDLYGVCLISCPETDLETKIDFVKASYWSNKKHEVLGNIVNVSSG</sequence>
<dbReference type="PANTHER" id="PTHR10972">
    <property type="entry name" value="OXYSTEROL-BINDING PROTEIN-RELATED"/>
    <property type="match status" value="1"/>
</dbReference>
<name>A0A7T8KHF4_CALRO</name>
<comment type="similarity">
    <text evidence="1 3">Belongs to the OSBP family.</text>
</comment>
<keyword evidence="4" id="KW-0445">Lipid transport</keyword>
<dbReference type="GO" id="GO:0120009">
    <property type="term" value="P:intermembrane lipid transfer"/>
    <property type="evidence" value="ECO:0007669"/>
    <property type="project" value="UniProtKB-ARBA"/>
</dbReference>
<proteinExistence type="inferred from homology"/>
<dbReference type="Gene3D" id="2.40.160.120">
    <property type="match status" value="1"/>
</dbReference>
<organism evidence="6 7">
    <name type="scientific">Caligus rogercresseyi</name>
    <name type="common">Sea louse</name>
    <dbReference type="NCBI Taxonomy" id="217165"/>
    <lineage>
        <taxon>Eukaryota</taxon>
        <taxon>Metazoa</taxon>
        <taxon>Ecdysozoa</taxon>
        <taxon>Arthropoda</taxon>
        <taxon>Crustacea</taxon>
        <taxon>Multicrustacea</taxon>
        <taxon>Hexanauplia</taxon>
        <taxon>Copepoda</taxon>
        <taxon>Siphonostomatoida</taxon>
        <taxon>Caligidae</taxon>
        <taxon>Caligus</taxon>
    </lineage>
</organism>
<feature type="compositionally biased region" description="Polar residues" evidence="5">
    <location>
        <begin position="51"/>
        <end position="67"/>
    </location>
</feature>
<keyword evidence="4" id="KW-0813">Transport</keyword>
<evidence type="ECO:0000313" key="6">
    <source>
        <dbReference type="EMBL" id="QQP55997.1"/>
    </source>
</evidence>
<dbReference type="PANTHER" id="PTHR10972:SF203">
    <property type="entry name" value="OXYSTEROL-BINDING PROTEIN HOMOLOG 3"/>
    <property type="match status" value="1"/>
</dbReference>
<dbReference type="OrthoDB" id="1854502at2759"/>
<gene>
    <name evidence="6" type="ORF">FKW44_000511</name>
</gene>
<evidence type="ECO:0000313" key="7">
    <source>
        <dbReference type="Proteomes" id="UP000595437"/>
    </source>
</evidence>
<dbReference type="PROSITE" id="PS01013">
    <property type="entry name" value="OSBP"/>
    <property type="match status" value="1"/>
</dbReference>
<feature type="non-terminal residue" evidence="6">
    <location>
        <position position="1"/>
    </location>
</feature>
<feature type="non-terminal residue" evidence="6">
    <location>
        <position position="410"/>
    </location>
</feature>
<feature type="region of interest" description="Disordered" evidence="5">
    <location>
        <begin position="1"/>
        <end position="71"/>
    </location>
</feature>
<feature type="region of interest" description="Disordered" evidence="5">
    <location>
        <begin position="96"/>
        <end position="133"/>
    </location>
</feature>
<protein>
    <recommendedName>
        <fullName evidence="4">Oxysterol-binding protein</fullName>
    </recommendedName>
</protein>
<dbReference type="EMBL" id="CP045890">
    <property type="protein sequence ID" value="QQP55997.1"/>
    <property type="molecule type" value="Genomic_DNA"/>
</dbReference>
<dbReference type="GO" id="GO:0005886">
    <property type="term" value="C:plasma membrane"/>
    <property type="evidence" value="ECO:0007669"/>
    <property type="project" value="TreeGrafter"/>
</dbReference>
<dbReference type="InterPro" id="IPR000648">
    <property type="entry name" value="Oxysterol-bd"/>
</dbReference>